<evidence type="ECO:0000256" key="1">
    <source>
        <dbReference type="ARBA" id="ARBA00011073"/>
    </source>
</evidence>
<feature type="active site" description="Charge relay system" evidence="5">
    <location>
        <position position="412"/>
    </location>
</feature>
<dbReference type="Gene3D" id="3.40.50.200">
    <property type="entry name" value="Peptidase S8/S53 domain"/>
    <property type="match status" value="1"/>
</dbReference>
<reference evidence="7 8" key="1">
    <citation type="journal article" date="2020" name="ISME J.">
        <title>Comparative genomics reveals insights into cyanobacterial evolution and habitat adaptation.</title>
        <authorList>
            <person name="Chen M.Y."/>
            <person name="Teng W.K."/>
            <person name="Zhao L."/>
            <person name="Hu C.X."/>
            <person name="Zhou Y.K."/>
            <person name="Han B.P."/>
            <person name="Song L.R."/>
            <person name="Shu W.S."/>
        </authorList>
    </citation>
    <scope>NUCLEOTIDE SEQUENCE [LARGE SCALE GENOMIC DNA]</scope>
    <source>
        <strain evidence="7 8">FACHB-838</strain>
    </source>
</reference>
<dbReference type="PANTHER" id="PTHR43806:SF11">
    <property type="entry name" value="CEREVISIN-RELATED"/>
    <property type="match status" value="1"/>
</dbReference>
<evidence type="ECO:0000259" key="6">
    <source>
        <dbReference type="Pfam" id="PF00082"/>
    </source>
</evidence>
<keyword evidence="4 5" id="KW-0720">Serine protease</keyword>
<evidence type="ECO:0000313" key="7">
    <source>
        <dbReference type="EMBL" id="MBD2529567.1"/>
    </source>
</evidence>
<name>A0ABR8DJC4_9NOSO</name>
<dbReference type="InterPro" id="IPR015500">
    <property type="entry name" value="Peptidase_S8_subtilisin-rel"/>
</dbReference>
<dbReference type="PROSITE" id="PS51892">
    <property type="entry name" value="SUBTILASE"/>
    <property type="match status" value="1"/>
</dbReference>
<dbReference type="Proteomes" id="UP000623440">
    <property type="component" value="Unassembled WGS sequence"/>
</dbReference>
<comment type="caution">
    <text evidence="7">The sequence shown here is derived from an EMBL/GenBank/DDBJ whole genome shotgun (WGS) entry which is preliminary data.</text>
</comment>
<dbReference type="InterPro" id="IPR000209">
    <property type="entry name" value="Peptidase_S8/S53_dom"/>
</dbReference>
<dbReference type="SUPFAM" id="SSF52743">
    <property type="entry name" value="Subtilisin-like"/>
    <property type="match status" value="1"/>
</dbReference>
<evidence type="ECO:0000256" key="4">
    <source>
        <dbReference type="ARBA" id="ARBA00022825"/>
    </source>
</evidence>
<keyword evidence="3 5" id="KW-0378">Hydrolase</keyword>
<proteinExistence type="inferred from homology"/>
<dbReference type="PRINTS" id="PR00723">
    <property type="entry name" value="SUBTILISIN"/>
</dbReference>
<comment type="similarity">
    <text evidence="1 5">Belongs to the peptidase S8 family.</text>
</comment>
<protein>
    <submittedName>
        <fullName evidence="7">S8 family serine peptidase</fullName>
    </submittedName>
</protein>
<feature type="active site" description="Charge relay system" evidence="5">
    <location>
        <position position="188"/>
    </location>
</feature>
<dbReference type="Pfam" id="PF00082">
    <property type="entry name" value="Peptidase_S8"/>
    <property type="match status" value="1"/>
</dbReference>
<organism evidence="7 8">
    <name type="scientific">Nostoc flagelliforme FACHB-838</name>
    <dbReference type="NCBI Taxonomy" id="2692904"/>
    <lineage>
        <taxon>Bacteria</taxon>
        <taxon>Bacillati</taxon>
        <taxon>Cyanobacteriota</taxon>
        <taxon>Cyanophyceae</taxon>
        <taxon>Nostocales</taxon>
        <taxon>Nostocaceae</taxon>
        <taxon>Nostoc</taxon>
    </lineage>
</organism>
<evidence type="ECO:0000313" key="8">
    <source>
        <dbReference type="Proteomes" id="UP000623440"/>
    </source>
</evidence>
<dbReference type="PANTHER" id="PTHR43806">
    <property type="entry name" value="PEPTIDASE S8"/>
    <property type="match status" value="1"/>
</dbReference>
<keyword evidence="2 5" id="KW-0645">Protease</keyword>
<dbReference type="CDD" id="cd07494">
    <property type="entry name" value="Peptidases_S8_10"/>
    <property type="match status" value="1"/>
</dbReference>
<keyword evidence="8" id="KW-1185">Reference proteome</keyword>
<accession>A0ABR8DJC4</accession>
<sequence length="758" mass="82809">MDKLAKLPSKIYAEAIVRSVSGESLLHSSSLVTSENVAQFYAEPNLLSLAVKRLQAEGFEILDVGKTSISIAADSDIYERSLQTNLETVEIPVIKKIVGETTATFINAIDDKPFGEIDTSQTIWNQLLDGIAINEPAFYFRPPIPAESPPETIVKYLRVPDDIAQGLNATLAHQNGIKGRGVKVVMVDTGWYRHPFFNKYNYKVNVVLAPGSSAPLKDDNGHGTGESANLLAVAPDAELTMVKADVLTLPGKFKNVNAVAAFKKAVALRPDIITCSWGSDLSVRQFSPFNQALAVAIADAVSRGIIVIFAAGNGQWSFPSQHPDVISVGGVYKHLDGLLKGQLEASNSASSFISQIYPGRRVPDVCGLVGQRPYGAYIMLPVPFGSQKDQEHSLIGDGTKPTDGWAAFSGTSAAAPQLAGICALMKQLDPGLSPAKVKEILQQTARDVIEGSGNLRTGGNRAHPGPDIATGYGLADASASIEAVKNRVLGTSLYDSALPLVNSQNAEIDKDDQINELSKVIDSEVTRASPSLPKITEYQNPIYLQDISKTTRRQKMSSDFPKLKAKLDQILWEIDQILEKEIKNNEIEDVELRIREIDFVPRSVTAKLTSSLRKSLEDCWTTEEKTIKGQAKEVNKTLDVSKIAPKHISVAQGLIKFGKYQVTAIKVLTEALQSNDDVVRDAAIKALSECVSDISSFDDATKNDLEKDVIFDLYDDPIISPRHNIICFYDRDTKQYYRTDCCQGKKFDKKEDCLQCKC</sequence>
<feature type="domain" description="Peptidase S8/S53" evidence="6">
    <location>
        <begin position="179"/>
        <end position="472"/>
    </location>
</feature>
<gene>
    <name evidence="7" type="ORF">H6G97_08270</name>
</gene>
<evidence type="ECO:0000256" key="3">
    <source>
        <dbReference type="ARBA" id="ARBA00022801"/>
    </source>
</evidence>
<dbReference type="InterPro" id="IPR050131">
    <property type="entry name" value="Peptidase_S8_subtilisin-like"/>
</dbReference>
<feature type="active site" description="Charge relay system" evidence="5">
    <location>
        <position position="222"/>
    </location>
</feature>
<evidence type="ECO:0000256" key="5">
    <source>
        <dbReference type="PROSITE-ProRule" id="PRU01240"/>
    </source>
</evidence>
<dbReference type="EMBL" id="JACJSI010000011">
    <property type="protein sequence ID" value="MBD2529567.1"/>
    <property type="molecule type" value="Genomic_DNA"/>
</dbReference>
<evidence type="ECO:0000256" key="2">
    <source>
        <dbReference type="ARBA" id="ARBA00022670"/>
    </source>
</evidence>
<dbReference type="InterPro" id="IPR036852">
    <property type="entry name" value="Peptidase_S8/S53_dom_sf"/>
</dbReference>